<accession>A0ABD0M9W8</accession>
<feature type="compositionally biased region" description="Low complexity" evidence="1">
    <location>
        <begin position="13"/>
        <end position="28"/>
    </location>
</feature>
<dbReference type="AlphaFoldDB" id="A0ABD0M9W8"/>
<protein>
    <submittedName>
        <fullName evidence="2">Uncharacterized protein</fullName>
    </submittedName>
</protein>
<sequence length="206" mass="22250">MRTPLHNELETVPESGRSTPRPESPSTPNHNHSNCNVDKIIAAQQVVKTFAVRDCEHPPGDIHVLGVVAKLGHTVSPTNSPKNSPRGSPRLKMKCGLGLGFSPKNSPKTSPRPHLRRGWVDSPKGSPRTHVKCVLMDSPKSSPKASPKPHLKLGFSVRDSPRIFRSLLKRDTGAGCVFLSSALRLGDSLRGGVVGVWAEGGFWVLV</sequence>
<feature type="compositionally biased region" description="Polar residues" evidence="1">
    <location>
        <begin position="75"/>
        <end position="86"/>
    </location>
</feature>
<reference evidence="2 3" key="1">
    <citation type="journal article" date="2023" name="Sci. Data">
        <title>Genome assembly of the Korean intertidal mud-creeper Batillaria attramentaria.</title>
        <authorList>
            <person name="Patra A.K."/>
            <person name="Ho P.T."/>
            <person name="Jun S."/>
            <person name="Lee S.J."/>
            <person name="Kim Y."/>
            <person name="Won Y.J."/>
        </authorList>
    </citation>
    <scope>NUCLEOTIDE SEQUENCE [LARGE SCALE GENOMIC DNA]</scope>
    <source>
        <strain evidence="2">Wonlab-2016</strain>
    </source>
</reference>
<dbReference type="Proteomes" id="UP001519460">
    <property type="component" value="Unassembled WGS sequence"/>
</dbReference>
<feature type="region of interest" description="Disordered" evidence="1">
    <location>
        <begin position="73"/>
        <end position="130"/>
    </location>
</feature>
<keyword evidence="3" id="KW-1185">Reference proteome</keyword>
<evidence type="ECO:0000313" key="2">
    <source>
        <dbReference type="EMBL" id="KAK7508639.1"/>
    </source>
</evidence>
<gene>
    <name evidence="2" type="ORF">BaRGS_00000205</name>
</gene>
<evidence type="ECO:0000256" key="1">
    <source>
        <dbReference type="SAM" id="MobiDB-lite"/>
    </source>
</evidence>
<proteinExistence type="predicted"/>
<evidence type="ECO:0000313" key="3">
    <source>
        <dbReference type="Proteomes" id="UP001519460"/>
    </source>
</evidence>
<organism evidence="2 3">
    <name type="scientific">Batillaria attramentaria</name>
    <dbReference type="NCBI Taxonomy" id="370345"/>
    <lineage>
        <taxon>Eukaryota</taxon>
        <taxon>Metazoa</taxon>
        <taxon>Spiralia</taxon>
        <taxon>Lophotrochozoa</taxon>
        <taxon>Mollusca</taxon>
        <taxon>Gastropoda</taxon>
        <taxon>Caenogastropoda</taxon>
        <taxon>Sorbeoconcha</taxon>
        <taxon>Cerithioidea</taxon>
        <taxon>Batillariidae</taxon>
        <taxon>Batillaria</taxon>
    </lineage>
</organism>
<dbReference type="EMBL" id="JACVVK020000001">
    <property type="protein sequence ID" value="KAK7508639.1"/>
    <property type="molecule type" value="Genomic_DNA"/>
</dbReference>
<comment type="caution">
    <text evidence="2">The sequence shown here is derived from an EMBL/GenBank/DDBJ whole genome shotgun (WGS) entry which is preliminary data.</text>
</comment>
<name>A0ABD0M9W8_9CAEN</name>
<feature type="region of interest" description="Disordered" evidence="1">
    <location>
        <begin position="1"/>
        <end position="34"/>
    </location>
</feature>